<accession>A0ACA9LND7</accession>
<dbReference type="EMBL" id="CAJVPT010007399">
    <property type="protein sequence ID" value="CAG8541082.1"/>
    <property type="molecule type" value="Genomic_DNA"/>
</dbReference>
<proteinExistence type="predicted"/>
<keyword evidence="2" id="KW-1185">Reference proteome</keyword>
<evidence type="ECO:0000313" key="1">
    <source>
        <dbReference type="EMBL" id="CAG8541082.1"/>
    </source>
</evidence>
<dbReference type="Proteomes" id="UP000789525">
    <property type="component" value="Unassembled WGS sequence"/>
</dbReference>
<evidence type="ECO:0000313" key="2">
    <source>
        <dbReference type="Proteomes" id="UP000789525"/>
    </source>
</evidence>
<sequence length="362" mass="40920">MNMFTKPFIKLAFPPVINIRDLMTKHPDSRASARGPNAFIIYRKIFVETARADGYQLPMTVVSSMASQSWEQESEFVKAEYKRLAKEANDIRNESSPKSPRRPKRERWNIVSFQKPSPVKTKSTLRRPSSESVELSKESLVVEHITPQKVTSSTQTTCENNASTEFKTNNTDHEIPTIDQLYDLFVENDGDSVGCELPSPNFSISDTSSSSPISEQVELNSVDESLNNLVIPHDAQKLEELQFHMHSNDSLTRMGEYDSTSVYLNIDLSYESTWRKMFNDSSITGEDITSDDSFFSTLAGTREFEYQGYMSPLSSPETGNSNCSDSEESTISTDLRSMTQFSNVLGISYPSPETNYNNSFYF</sequence>
<reference evidence="1" key="1">
    <citation type="submission" date="2021-06" db="EMBL/GenBank/DDBJ databases">
        <authorList>
            <person name="Kallberg Y."/>
            <person name="Tangrot J."/>
            <person name="Rosling A."/>
        </authorList>
    </citation>
    <scope>NUCLEOTIDE SEQUENCE</scope>
    <source>
        <strain evidence="1">CL356</strain>
    </source>
</reference>
<name>A0ACA9LND7_9GLOM</name>
<protein>
    <submittedName>
        <fullName evidence="1">2361_t:CDS:1</fullName>
    </submittedName>
</protein>
<gene>
    <name evidence="1" type="ORF">ACOLOM_LOCUS4476</name>
</gene>
<organism evidence="1 2">
    <name type="scientific">Acaulospora colombiana</name>
    <dbReference type="NCBI Taxonomy" id="27376"/>
    <lineage>
        <taxon>Eukaryota</taxon>
        <taxon>Fungi</taxon>
        <taxon>Fungi incertae sedis</taxon>
        <taxon>Mucoromycota</taxon>
        <taxon>Glomeromycotina</taxon>
        <taxon>Glomeromycetes</taxon>
        <taxon>Diversisporales</taxon>
        <taxon>Acaulosporaceae</taxon>
        <taxon>Acaulospora</taxon>
    </lineage>
</organism>
<comment type="caution">
    <text evidence="1">The sequence shown here is derived from an EMBL/GenBank/DDBJ whole genome shotgun (WGS) entry which is preliminary data.</text>
</comment>